<gene>
    <name evidence="1" type="ORF">DERYTH_LOCUS15663</name>
</gene>
<comment type="caution">
    <text evidence="1">The sequence shown here is derived from an EMBL/GenBank/DDBJ whole genome shotgun (WGS) entry which is preliminary data.</text>
</comment>
<proteinExistence type="predicted"/>
<feature type="non-terminal residue" evidence="1">
    <location>
        <position position="1"/>
    </location>
</feature>
<reference evidence="1" key="1">
    <citation type="submission" date="2021-06" db="EMBL/GenBank/DDBJ databases">
        <authorList>
            <person name="Kallberg Y."/>
            <person name="Tangrot J."/>
            <person name="Rosling A."/>
        </authorList>
    </citation>
    <scope>NUCLEOTIDE SEQUENCE</scope>
    <source>
        <strain evidence="1">MA453B</strain>
    </source>
</reference>
<keyword evidence="2" id="KW-1185">Reference proteome</keyword>
<evidence type="ECO:0000313" key="2">
    <source>
        <dbReference type="Proteomes" id="UP000789405"/>
    </source>
</evidence>
<name>A0A9N9IKI5_9GLOM</name>
<dbReference type="Proteomes" id="UP000789405">
    <property type="component" value="Unassembled WGS sequence"/>
</dbReference>
<evidence type="ECO:0000313" key="1">
    <source>
        <dbReference type="EMBL" id="CAG8737142.1"/>
    </source>
</evidence>
<sequence length="80" mass="9564">MPCTTKELKEENEELRKKLEEEKEKGKARKKWFRGVLEKEGRRYDMLDISSANKFCSRSFTDLERILRGFGMRFVGLVFL</sequence>
<protein>
    <submittedName>
        <fullName evidence="1">23076_t:CDS:1</fullName>
    </submittedName>
</protein>
<dbReference type="EMBL" id="CAJVPY010012883">
    <property type="protein sequence ID" value="CAG8737142.1"/>
    <property type="molecule type" value="Genomic_DNA"/>
</dbReference>
<accession>A0A9N9IKI5</accession>
<dbReference type="AlphaFoldDB" id="A0A9N9IKI5"/>
<organism evidence="1 2">
    <name type="scientific">Dentiscutata erythropus</name>
    <dbReference type="NCBI Taxonomy" id="1348616"/>
    <lineage>
        <taxon>Eukaryota</taxon>
        <taxon>Fungi</taxon>
        <taxon>Fungi incertae sedis</taxon>
        <taxon>Mucoromycota</taxon>
        <taxon>Glomeromycotina</taxon>
        <taxon>Glomeromycetes</taxon>
        <taxon>Diversisporales</taxon>
        <taxon>Gigasporaceae</taxon>
        <taxon>Dentiscutata</taxon>
    </lineage>
</organism>